<comment type="caution">
    <text evidence="9">The sequence shown here is derived from an EMBL/GenBank/DDBJ whole genome shotgun (WGS) entry which is preliminary data.</text>
</comment>
<organism evidence="9 10">
    <name type="scientific">Tenebrio molitor</name>
    <name type="common">Yellow mealworm beetle</name>
    <dbReference type="NCBI Taxonomy" id="7067"/>
    <lineage>
        <taxon>Eukaryota</taxon>
        <taxon>Metazoa</taxon>
        <taxon>Ecdysozoa</taxon>
        <taxon>Arthropoda</taxon>
        <taxon>Hexapoda</taxon>
        <taxon>Insecta</taxon>
        <taxon>Pterygota</taxon>
        <taxon>Neoptera</taxon>
        <taxon>Endopterygota</taxon>
        <taxon>Coleoptera</taxon>
        <taxon>Polyphaga</taxon>
        <taxon>Cucujiformia</taxon>
        <taxon>Tenebrionidae</taxon>
        <taxon>Tenebrio</taxon>
    </lineage>
</organism>
<evidence type="ECO:0000256" key="7">
    <source>
        <dbReference type="RuleBase" id="RU363034"/>
    </source>
</evidence>
<evidence type="ECO:0000256" key="4">
    <source>
        <dbReference type="ARBA" id="ARBA00022801"/>
    </source>
</evidence>
<keyword evidence="3 7" id="KW-0645">Protease</keyword>
<dbReference type="PRINTS" id="PR00722">
    <property type="entry name" value="CHYMOTRYPSIN"/>
</dbReference>
<dbReference type="InterPro" id="IPR001254">
    <property type="entry name" value="Trypsin_dom"/>
</dbReference>
<evidence type="ECO:0000313" key="9">
    <source>
        <dbReference type="EMBL" id="KAH0811021.1"/>
    </source>
</evidence>
<keyword evidence="4 7" id="KW-0378">Hydrolase</keyword>
<dbReference type="FunFam" id="2.40.10.10:FF:000036">
    <property type="entry name" value="Trypsin beta"/>
    <property type="match status" value="1"/>
</dbReference>
<dbReference type="PANTHER" id="PTHR24276:SF91">
    <property type="entry name" value="AT26814P-RELATED"/>
    <property type="match status" value="1"/>
</dbReference>
<dbReference type="PROSITE" id="PS50240">
    <property type="entry name" value="TRYPSIN_DOM"/>
    <property type="match status" value="2"/>
</dbReference>
<feature type="domain" description="Peptidase S1" evidence="8">
    <location>
        <begin position="350"/>
        <end position="584"/>
    </location>
</feature>
<dbReference type="FunFam" id="2.40.10.10:FF:000068">
    <property type="entry name" value="transmembrane protease serine 2"/>
    <property type="match status" value="1"/>
</dbReference>
<name>A0A8J6HB00_TENMO</name>
<gene>
    <name evidence="9" type="ORF">GEV33_011771</name>
</gene>
<dbReference type="InterPro" id="IPR001314">
    <property type="entry name" value="Peptidase_S1A"/>
</dbReference>
<evidence type="ECO:0000256" key="6">
    <source>
        <dbReference type="ARBA" id="ARBA00023157"/>
    </source>
</evidence>
<dbReference type="InterPro" id="IPR018114">
    <property type="entry name" value="TRYPSIN_HIS"/>
</dbReference>
<accession>A0A8J6HB00</accession>
<sequence length="590" mass="64231">MLSHVLSRRVCPLGQASGASPRSERGRRIRAVSSGLPANLQLSGLNVIWKNVDPEETSFRKRRRERRLTMQNTNGVEVGRAPAPGHASSARVTDRTRDLLTPGGEGPGGWDGCVEGGEAKPLQIRERENCSFFAENSFSFRILRGFFRGARALIKDNGLNPKYPSIVFINSIFANETQNCVGTLIDKNFVLTAAHCLYGATSVLILLGTNDLANNLEGQQRDSTKFIVHEDYNNVTLDNDIALIYLDQEVPLSDNINVAILSSRDYRSYSNFYCVVPGWGSLHQTENLNDVVLEKHVKIIGIEKCSMFFDEMGEAKICARGSTTPCHGDSGAPLLCRNEQAGVVSGGAKIIGGDEVEPHSVPYQVGLRINGNSFCGGALISPNYVLTAGHCGVVIRSVEVILGAHNISNSNEDTQVTIAGKQTIMHDGYDDDTLRNDVTLIQLAEPAPINDNIQVIPLPSSADKGRSYLDETVFATGWGLYKDVPFPSTRDMSDVLLGVEVPVSNLTECQIYYNDEDTYVVDTNVCTSGYRNKGTCDGDSGGPLTLDGVLIGVTSFGTDQCELCSPSVYTRVVDYLDWIAENSDVEIQDV</sequence>
<dbReference type="AlphaFoldDB" id="A0A8J6HB00"/>
<keyword evidence="6" id="KW-1015">Disulfide bond</keyword>
<dbReference type="Gene3D" id="2.40.10.10">
    <property type="entry name" value="Trypsin-like serine proteases"/>
    <property type="match status" value="3"/>
</dbReference>
<dbReference type="SUPFAM" id="SSF50494">
    <property type="entry name" value="Trypsin-like serine proteases"/>
    <property type="match status" value="2"/>
</dbReference>
<reference evidence="9" key="2">
    <citation type="submission" date="2021-08" db="EMBL/GenBank/DDBJ databases">
        <authorList>
            <person name="Eriksson T."/>
        </authorList>
    </citation>
    <scope>NUCLEOTIDE SEQUENCE</scope>
    <source>
        <strain evidence="9">Stoneville</strain>
        <tissue evidence="9">Whole head</tissue>
    </source>
</reference>
<dbReference type="SMART" id="SM00020">
    <property type="entry name" value="Tryp_SPc"/>
    <property type="match status" value="2"/>
</dbReference>
<keyword evidence="10" id="KW-1185">Reference proteome</keyword>
<dbReference type="CDD" id="cd00190">
    <property type="entry name" value="Tryp_SPc"/>
    <property type="match status" value="2"/>
</dbReference>
<reference evidence="9" key="1">
    <citation type="journal article" date="2020" name="J Insects Food Feed">
        <title>The yellow mealworm (Tenebrio molitor) genome: a resource for the emerging insects as food and feed industry.</title>
        <authorList>
            <person name="Eriksson T."/>
            <person name="Andere A."/>
            <person name="Kelstrup H."/>
            <person name="Emery V."/>
            <person name="Picard C."/>
        </authorList>
    </citation>
    <scope>NUCLEOTIDE SEQUENCE</scope>
    <source>
        <strain evidence="9">Stoneville</strain>
        <tissue evidence="9">Whole head</tissue>
    </source>
</reference>
<protein>
    <recommendedName>
        <fullName evidence="8">Peptidase S1 domain-containing protein</fullName>
    </recommendedName>
</protein>
<dbReference type="Proteomes" id="UP000719412">
    <property type="component" value="Unassembled WGS sequence"/>
</dbReference>
<dbReference type="InterPro" id="IPR009003">
    <property type="entry name" value="Peptidase_S1_PA"/>
</dbReference>
<dbReference type="InterPro" id="IPR043504">
    <property type="entry name" value="Peptidase_S1_PA_chymotrypsin"/>
</dbReference>
<comment type="subcellular location">
    <subcellularLocation>
        <location evidence="1">Secreted</location>
        <location evidence="1">Extracellular space</location>
    </subcellularLocation>
</comment>
<dbReference type="PROSITE" id="PS00134">
    <property type="entry name" value="TRYPSIN_HIS"/>
    <property type="match status" value="1"/>
</dbReference>
<dbReference type="GO" id="GO:0004252">
    <property type="term" value="F:serine-type endopeptidase activity"/>
    <property type="evidence" value="ECO:0007669"/>
    <property type="project" value="InterPro"/>
</dbReference>
<evidence type="ECO:0000313" key="10">
    <source>
        <dbReference type="Proteomes" id="UP000719412"/>
    </source>
</evidence>
<evidence type="ECO:0000256" key="2">
    <source>
        <dbReference type="ARBA" id="ARBA00007664"/>
    </source>
</evidence>
<evidence type="ECO:0000259" key="8">
    <source>
        <dbReference type="PROSITE" id="PS50240"/>
    </source>
</evidence>
<comment type="similarity">
    <text evidence="2">Belongs to the peptidase S1 family.</text>
</comment>
<dbReference type="InterPro" id="IPR050430">
    <property type="entry name" value="Peptidase_S1"/>
</dbReference>
<keyword evidence="5 7" id="KW-0720">Serine protease</keyword>
<feature type="domain" description="Peptidase S1" evidence="8">
    <location>
        <begin position="142"/>
        <end position="352"/>
    </location>
</feature>
<dbReference type="GO" id="GO:0005576">
    <property type="term" value="C:extracellular region"/>
    <property type="evidence" value="ECO:0007669"/>
    <property type="project" value="UniProtKB-SubCell"/>
</dbReference>
<dbReference type="PANTHER" id="PTHR24276">
    <property type="entry name" value="POLYSERASE-RELATED"/>
    <property type="match status" value="1"/>
</dbReference>
<evidence type="ECO:0000256" key="3">
    <source>
        <dbReference type="ARBA" id="ARBA00022670"/>
    </source>
</evidence>
<dbReference type="FunFam" id="2.40.10.10:FF:000005">
    <property type="entry name" value="Serine protease 37"/>
    <property type="match status" value="1"/>
</dbReference>
<evidence type="ECO:0000256" key="1">
    <source>
        <dbReference type="ARBA" id="ARBA00004239"/>
    </source>
</evidence>
<dbReference type="Pfam" id="PF00089">
    <property type="entry name" value="Trypsin"/>
    <property type="match status" value="2"/>
</dbReference>
<dbReference type="PROSITE" id="PS00135">
    <property type="entry name" value="TRYPSIN_SER"/>
    <property type="match status" value="1"/>
</dbReference>
<proteinExistence type="inferred from homology"/>
<dbReference type="EMBL" id="JABDTM020027098">
    <property type="protein sequence ID" value="KAH0811021.1"/>
    <property type="molecule type" value="Genomic_DNA"/>
</dbReference>
<dbReference type="InterPro" id="IPR033116">
    <property type="entry name" value="TRYPSIN_SER"/>
</dbReference>
<dbReference type="GO" id="GO:0006508">
    <property type="term" value="P:proteolysis"/>
    <property type="evidence" value="ECO:0007669"/>
    <property type="project" value="UniProtKB-KW"/>
</dbReference>
<evidence type="ECO:0000256" key="5">
    <source>
        <dbReference type="ARBA" id="ARBA00022825"/>
    </source>
</evidence>